<name>A0A917RK36_9NOCA</name>
<evidence type="ECO:0000313" key="3">
    <source>
        <dbReference type="Proteomes" id="UP000638263"/>
    </source>
</evidence>
<keyword evidence="3" id="KW-1185">Reference proteome</keyword>
<evidence type="ECO:0000313" key="2">
    <source>
        <dbReference type="EMBL" id="GGL10372.1"/>
    </source>
</evidence>
<sequence length="342" mass="34683">MLNISGVAGILGFSYADAGALVGGLVGGFTPAGFVGSAVLSGTLAGVGAVMDGRDMSGVLTEAGVAAIGAAGGGWAGGELARAGMKFVAPRLAKAAADGASGGLQKIGLEAAETVLGTTGRYDAGLIPAVAAGFAGFWATDQGKMLTIPTVDIGNGGCPVEMRSLQMPAELVGTVGDMYRKLPAYLCDVWRCFGTGNQPTTPTVKLPVRVTAEETAGIPAYAAKVGEFNTMIDGFVRLDRQVLDLVAAGVKDIDEQGRLAVSRLIETVNKDAGTAPPSGKSLETYALDRANNAFADGREILSQAIVMSRGVAGDVDQNTDRMNRPPETPEPEPEGPGGPGGR</sequence>
<reference evidence="2" key="2">
    <citation type="submission" date="2020-09" db="EMBL/GenBank/DDBJ databases">
        <authorList>
            <person name="Sun Q."/>
            <person name="Zhou Y."/>
        </authorList>
    </citation>
    <scope>NUCLEOTIDE SEQUENCE</scope>
    <source>
        <strain evidence="2">CGMCC 4.3508</strain>
    </source>
</reference>
<comment type="caution">
    <text evidence="2">The sequence shown here is derived from an EMBL/GenBank/DDBJ whole genome shotgun (WGS) entry which is preliminary data.</text>
</comment>
<accession>A0A917RK36</accession>
<evidence type="ECO:0000256" key="1">
    <source>
        <dbReference type="SAM" id="MobiDB-lite"/>
    </source>
</evidence>
<organism evidence="2 3">
    <name type="scientific">Nocardia jinanensis</name>
    <dbReference type="NCBI Taxonomy" id="382504"/>
    <lineage>
        <taxon>Bacteria</taxon>
        <taxon>Bacillati</taxon>
        <taxon>Actinomycetota</taxon>
        <taxon>Actinomycetes</taxon>
        <taxon>Mycobacteriales</taxon>
        <taxon>Nocardiaceae</taxon>
        <taxon>Nocardia</taxon>
    </lineage>
</organism>
<gene>
    <name evidence="2" type="ORF">GCM10011588_25990</name>
</gene>
<dbReference type="EMBL" id="BMMH01000004">
    <property type="protein sequence ID" value="GGL10372.1"/>
    <property type="molecule type" value="Genomic_DNA"/>
</dbReference>
<reference evidence="2" key="1">
    <citation type="journal article" date="2014" name="Int. J. Syst. Evol. Microbiol.">
        <title>Complete genome sequence of Corynebacterium casei LMG S-19264T (=DSM 44701T), isolated from a smear-ripened cheese.</title>
        <authorList>
            <consortium name="US DOE Joint Genome Institute (JGI-PGF)"/>
            <person name="Walter F."/>
            <person name="Albersmeier A."/>
            <person name="Kalinowski J."/>
            <person name="Ruckert C."/>
        </authorList>
    </citation>
    <scope>NUCLEOTIDE SEQUENCE</scope>
    <source>
        <strain evidence="2">CGMCC 4.3508</strain>
    </source>
</reference>
<dbReference type="AlphaFoldDB" id="A0A917RK36"/>
<feature type="region of interest" description="Disordered" evidence="1">
    <location>
        <begin position="311"/>
        <end position="342"/>
    </location>
</feature>
<dbReference type="Proteomes" id="UP000638263">
    <property type="component" value="Unassembled WGS sequence"/>
</dbReference>
<proteinExistence type="predicted"/>
<protein>
    <submittedName>
        <fullName evidence="2">Uncharacterized protein</fullName>
    </submittedName>
</protein>